<feature type="transmembrane region" description="Helical" evidence="7">
    <location>
        <begin position="405"/>
        <end position="428"/>
    </location>
</feature>
<feature type="transmembrane region" description="Helical" evidence="7">
    <location>
        <begin position="194"/>
        <end position="216"/>
    </location>
</feature>
<accession>A0A507R0F4</accession>
<dbReference type="PANTHER" id="PTHR43341:SF1">
    <property type="entry name" value="GENERAL AMINO-ACID PERMEASE GAP1"/>
    <property type="match status" value="1"/>
</dbReference>
<keyword evidence="3 7" id="KW-0812">Transmembrane</keyword>
<name>A0A507R0F4_MONPU</name>
<keyword evidence="2" id="KW-0813">Transport</keyword>
<feature type="transmembrane region" description="Helical" evidence="7">
    <location>
        <begin position="278"/>
        <end position="297"/>
    </location>
</feature>
<reference evidence="9 10" key="1">
    <citation type="submission" date="2019-06" db="EMBL/GenBank/DDBJ databases">
        <title>Wine fermentation using esterase from Monascus purpureus.</title>
        <authorList>
            <person name="Geng C."/>
            <person name="Zhang Y."/>
        </authorList>
    </citation>
    <scope>NUCLEOTIDE SEQUENCE [LARGE SCALE GENOMIC DNA]</scope>
    <source>
        <strain evidence="9">HQ1</strain>
    </source>
</reference>
<evidence type="ECO:0000313" key="9">
    <source>
        <dbReference type="EMBL" id="TQB75838.1"/>
    </source>
</evidence>
<dbReference type="STRING" id="5098.A0A507R0F4"/>
<organism evidence="9 10">
    <name type="scientific">Monascus purpureus</name>
    <name type="common">Red mold</name>
    <name type="synonym">Monascus anka</name>
    <dbReference type="NCBI Taxonomy" id="5098"/>
    <lineage>
        <taxon>Eukaryota</taxon>
        <taxon>Fungi</taxon>
        <taxon>Dikarya</taxon>
        <taxon>Ascomycota</taxon>
        <taxon>Pezizomycotina</taxon>
        <taxon>Eurotiomycetes</taxon>
        <taxon>Eurotiomycetidae</taxon>
        <taxon>Eurotiales</taxon>
        <taxon>Aspergillaceae</taxon>
        <taxon>Monascus</taxon>
    </lineage>
</organism>
<keyword evidence="5 7" id="KW-1133">Transmembrane helix</keyword>
<dbReference type="GO" id="GO:0016020">
    <property type="term" value="C:membrane"/>
    <property type="evidence" value="ECO:0007669"/>
    <property type="project" value="UniProtKB-SubCell"/>
</dbReference>
<feature type="transmembrane region" description="Helical" evidence="7">
    <location>
        <begin position="164"/>
        <end position="182"/>
    </location>
</feature>
<protein>
    <recommendedName>
        <fullName evidence="8">Amino acid permease/ SLC12A domain-containing protein</fullName>
    </recommendedName>
</protein>
<keyword evidence="6 7" id="KW-0472">Membrane</keyword>
<dbReference type="Pfam" id="PF00324">
    <property type="entry name" value="AA_permease"/>
    <property type="match status" value="1"/>
</dbReference>
<evidence type="ECO:0000256" key="6">
    <source>
        <dbReference type="ARBA" id="ARBA00023136"/>
    </source>
</evidence>
<evidence type="ECO:0000256" key="1">
    <source>
        <dbReference type="ARBA" id="ARBA00004141"/>
    </source>
</evidence>
<dbReference type="Proteomes" id="UP000319663">
    <property type="component" value="Unassembled WGS sequence"/>
</dbReference>
<dbReference type="EMBL" id="VIFY01000014">
    <property type="protein sequence ID" value="TQB75838.1"/>
    <property type="molecule type" value="Genomic_DNA"/>
</dbReference>
<feature type="transmembrane region" description="Helical" evidence="7">
    <location>
        <begin position="491"/>
        <end position="508"/>
    </location>
</feature>
<keyword evidence="10" id="KW-1185">Reference proteome</keyword>
<evidence type="ECO:0000256" key="4">
    <source>
        <dbReference type="ARBA" id="ARBA00022970"/>
    </source>
</evidence>
<evidence type="ECO:0000313" key="10">
    <source>
        <dbReference type="Proteomes" id="UP000319663"/>
    </source>
</evidence>
<proteinExistence type="predicted"/>
<feature type="transmembrane region" description="Helical" evidence="7">
    <location>
        <begin position="449"/>
        <end position="471"/>
    </location>
</feature>
<evidence type="ECO:0000256" key="3">
    <source>
        <dbReference type="ARBA" id="ARBA00022692"/>
    </source>
</evidence>
<evidence type="ECO:0000259" key="8">
    <source>
        <dbReference type="Pfam" id="PF00324"/>
    </source>
</evidence>
<feature type="domain" description="Amino acid permease/ SLC12A" evidence="8">
    <location>
        <begin position="55"/>
        <end position="514"/>
    </location>
</feature>
<keyword evidence="4" id="KW-0029">Amino-acid transport</keyword>
<evidence type="ECO:0000256" key="2">
    <source>
        <dbReference type="ARBA" id="ARBA00022448"/>
    </source>
</evidence>
<evidence type="ECO:0000256" key="7">
    <source>
        <dbReference type="SAM" id="Phobius"/>
    </source>
</evidence>
<dbReference type="GO" id="GO:0015171">
    <property type="term" value="F:amino acid transmembrane transporter activity"/>
    <property type="evidence" value="ECO:0007669"/>
    <property type="project" value="TreeGrafter"/>
</dbReference>
<gene>
    <name evidence="9" type="ORF">MPDQ_001438</name>
</gene>
<comment type="caution">
    <text evidence="9">The sequence shown here is derived from an EMBL/GenBank/DDBJ whole genome shotgun (WGS) entry which is preliminary data.</text>
</comment>
<sequence length="554" mass="60538">MEEPKTPTQKPVEVAPPEDCYLGTISPVPSGEGEPNNRHGEAHMGRYRRSFRSRHIQILSLGSNIGSGLFISTGKALRNAGPGNMIIGYGVVMTMVIAVLQTLTEMTVAFPVSGNVIDYADRFIDPAAAFAIGLGEWLAWTTVLASEGAAFNVVVQYWTDAVPVAAWMTIILIITFAVHACPNRVFAEVQYATALVKVAMMLIFIGTSCAMLAGAGPTGTVHNGQYWRELPPFLHNVKGTCLCAIYAIWGVGDQVYVGIMGGEAKNPRFSMPRAVRSVGLRVFGFFMLIIVFITLLVPENDHRLLGASGMNASPLVIALNDAGINVVPDILNAAFLIIAATGGLEPLYIASRVLRHMALAGQMPKPLARVDSRGRPTWALLVTAVFTIAFTYINCSNTGAVVFTWFSSISSTIFMVVWVIIPICSFRFHAAIRAQNSDILKGRYAYRAWLWPLAPVFLGVIAFLVLVGLFAASLYPVDGAPLSAYSFFETYLGVPIVLAAFLGFKIVFRTRFRRASEIDLVSGHVPLSLENEEFLDRYYSQPMWRRVWSYVSAS</sequence>
<feature type="transmembrane region" description="Helical" evidence="7">
    <location>
        <begin position="375"/>
        <end position="393"/>
    </location>
</feature>
<dbReference type="PANTHER" id="PTHR43341">
    <property type="entry name" value="AMINO ACID PERMEASE"/>
    <property type="match status" value="1"/>
</dbReference>
<evidence type="ECO:0000256" key="5">
    <source>
        <dbReference type="ARBA" id="ARBA00022989"/>
    </source>
</evidence>
<feature type="transmembrane region" description="Helical" evidence="7">
    <location>
        <begin position="86"/>
        <end position="103"/>
    </location>
</feature>
<dbReference type="InterPro" id="IPR004841">
    <property type="entry name" value="AA-permease/SLC12A_dom"/>
</dbReference>
<comment type="subcellular location">
    <subcellularLocation>
        <location evidence="1">Membrane</location>
        <topology evidence="1">Multi-pass membrane protein</topology>
    </subcellularLocation>
</comment>
<dbReference type="InterPro" id="IPR050524">
    <property type="entry name" value="APC_YAT"/>
</dbReference>
<feature type="transmembrane region" description="Helical" evidence="7">
    <location>
        <begin position="330"/>
        <end position="354"/>
    </location>
</feature>
<dbReference type="AlphaFoldDB" id="A0A507R0F4"/>
<dbReference type="PIRSF" id="PIRSF006060">
    <property type="entry name" value="AA_transporter"/>
    <property type="match status" value="1"/>
</dbReference>
<dbReference type="Gene3D" id="1.20.1740.10">
    <property type="entry name" value="Amino acid/polyamine transporter I"/>
    <property type="match status" value="1"/>
</dbReference>
<feature type="transmembrane region" description="Helical" evidence="7">
    <location>
        <begin position="236"/>
        <end position="257"/>
    </location>
</feature>